<organism evidence="1 2">
    <name type="scientific">Trichuris suis</name>
    <name type="common">pig whipworm</name>
    <dbReference type="NCBI Taxonomy" id="68888"/>
    <lineage>
        <taxon>Eukaryota</taxon>
        <taxon>Metazoa</taxon>
        <taxon>Ecdysozoa</taxon>
        <taxon>Nematoda</taxon>
        <taxon>Enoplea</taxon>
        <taxon>Dorylaimia</taxon>
        <taxon>Trichinellida</taxon>
        <taxon>Trichuridae</taxon>
        <taxon>Trichuris</taxon>
    </lineage>
</organism>
<keyword evidence="2" id="KW-1185">Reference proteome</keyword>
<reference evidence="1 2" key="1">
    <citation type="journal article" date="2014" name="Nat. Genet.">
        <title>Genome and transcriptome of the porcine whipworm Trichuris suis.</title>
        <authorList>
            <person name="Jex A.R."/>
            <person name="Nejsum P."/>
            <person name="Schwarz E.M."/>
            <person name="Hu L."/>
            <person name="Young N.D."/>
            <person name="Hall R.S."/>
            <person name="Korhonen P.K."/>
            <person name="Liao S."/>
            <person name="Thamsborg S."/>
            <person name="Xia J."/>
            <person name="Xu P."/>
            <person name="Wang S."/>
            <person name="Scheerlinck J.P."/>
            <person name="Hofmann A."/>
            <person name="Sternberg P.W."/>
            <person name="Wang J."/>
            <person name="Gasser R.B."/>
        </authorList>
    </citation>
    <scope>NUCLEOTIDE SEQUENCE [LARGE SCALE GENOMIC DNA]</scope>
    <source>
        <strain evidence="1">DCEP-RM93M</strain>
    </source>
</reference>
<proteinExistence type="predicted"/>
<dbReference type="EMBL" id="KL363202">
    <property type="protein sequence ID" value="KFD55130.1"/>
    <property type="molecule type" value="Genomic_DNA"/>
</dbReference>
<evidence type="ECO:0000313" key="2">
    <source>
        <dbReference type="Proteomes" id="UP000030764"/>
    </source>
</evidence>
<evidence type="ECO:0000313" key="1">
    <source>
        <dbReference type="EMBL" id="KFD55130.1"/>
    </source>
</evidence>
<sequence length="270" mass="30035">MLHLNVILFPYFSAYSHFQEMDIVIPENYWNAFSQFAKRVGIQPPTLPETVGSTKLSKKDVAALRKALTSEHSCPGTTEDMRRLVKELLDLASPNLSNVRVKCAVTCLKELIEMCASDIVVMDFNSIGAAKLLVPFVCHREDELLHLTQYPKLAIASCIMLSKILNAVPKYKKSAWEQGALDVLLGLASDTHDGVLREKAVDTMLSIVDDYIVSALSAYGNENLLLKLNLLSGFITLQESARLLLRPLYVMVKQQTLSVTEELILLLAVI</sequence>
<dbReference type="InterPro" id="IPR016024">
    <property type="entry name" value="ARM-type_fold"/>
</dbReference>
<dbReference type="Proteomes" id="UP000030764">
    <property type="component" value="Unassembled WGS sequence"/>
</dbReference>
<dbReference type="SUPFAM" id="SSF48371">
    <property type="entry name" value="ARM repeat"/>
    <property type="match status" value="1"/>
</dbReference>
<accession>A0A085MD34</accession>
<dbReference type="Gene3D" id="1.25.10.10">
    <property type="entry name" value="Leucine-rich Repeat Variant"/>
    <property type="match status" value="1"/>
</dbReference>
<protein>
    <submittedName>
        <fullName evidence="1">Uncharacterized protein</fullName>
    </submittedName>
</protein>
<dbReference type="InterPro" id="IPR011989">
    <property type="entry name" value="ARM-like"/>
</dbReference>
<gene>
    <name evidence="1" type="ORF">M513_04048</name>
</gene>
<dbReference type="AlphaFoldDB" id="A0A085MD34"/>
<name>A0A085MD34_9BILA</name>